<evidence type="ECO:0000313" key="2">
    <source>
        <dbReference type="Proteomes" id="UP000736787"/>
    </source>
</evidence>
<accession>A0A8T1JQC4</accession>
<organism evidence="1 2">
    <name type="scientific">Phytophthora cactorum</name>
    <dbReference type="NCBI Taxonomy" id="29920"/>
    <lineage>
        <taxon>Eukaryota</taxon>
        <taxon>Sar</taxon>
        <taxon>Stramenopiles</taxon>
        <taxon>Oomycota</taxon>
        <taxon>Peronosporomycetes</taxon>
        <taxon>Peronosporales</taxon>
        <taxon>Peronosporaceae</taxon>
        <taxon>Phytophthora</taxon>
    </lineage>
</organism>
<reference evidence="1" key="1">
    <citation type="submission" date="2018-10" db="EMBL/GenBank/DDBJ databases">
        <title>Effector identification in a new, highly contiguous assembly of the strawberry crown rot pathogen Phytophthora cactorum.</title>
        <authorList>
            <person name="Armitage A.D."/>
            <person name="Nellist C.F."/>
            <person name="Bates H."/>
            <person name="Vickerstaff R.J."/>
            <person name="Harrison R.J."/>
        </authorList>
    </citation>
    <scope>NUCLEOTIDE SEQUENCE</scope>
    <source>
        <strain evidence="1">4040</strain>
    </source>
</reference>
<protein>
    <submittedName>
        <fullName evidence="1">Uncharacterized protein</fullName>
    </submittedName>
</protein>
<gene>
    <name evidence="1" type="ORF">PC117_g23506</name>
</gene>
<dbReference type="AlphaFoldDB" id="A0A8T1JQC4"/>
<dbReference type="Proteomes" id="UP000736787">
    <property type="component" value="Unassembled WGS sequence"/>
</dbReference>
<dbReference type="EMBL" id="RCMK01001434">
    <property type="protein sequence ID" value="KAG2894361.1"/>
    <property type="molecule type" value="Genomic_DNA"/>
</dbReference>
<sequence>MRFTQNAAALLQSAVATVPTTIAAVEFQKDALSAWKLHRGPRPPPPPFRVLLSVRYWRAWRPA</sequence>
<comment type="caution">
    <text evidence="1">The sequence shown here is derived from an EMBL/GenBank/DDBJ whole genome shotgun (WGS) entry which is preliminary data.</text>
</comment>
<evidence type="ECO:0000313" key="1">
    <source>
        <dbReference type="EMBL" id="KAG2894361.1"/>
    </source>
</evidence>
<proteinExistence type="predicted"/>
<name>A0A8T1JQC4_9STRA</name>